<feature type="region of interest" description="Disordered" evidence="17">
    <location>
        <begin position="344"/>
        <end position="392"/>
    </location>
</feature>
<evidence type="ECO:0000256" key="2">
    <source>
        <dbReference type="ARBA" id="ARBA00004123"/>
    </source>
</evidence>
<dbReference type="PROSITE" id="PS51746">
    <property type="entry name" value="PPM_2"/>
    <property type="match status" value="1"/>
</dbReference>
<dbReference type="SMART" id="SM00332">
    <property type="entry name" value="PP2Cc"/>
    <property type="match status" value="1"/>
</dbReference>
<evidence type="ECO:0000256" key="16">
    <source>
        <dbReference type="ARBA" id="ARBA00048336"/>
    </source>
</evidence>
<evidence type="ECO:0000259" key="18">
    <source>
        <dbReference type="PROSITE" id="PS51746"/>
    </source>
</evidence>
<feature type="region of interest" description="Disordered" evidence="17">
    <location>
        <begin position="100"/>
        <end position="119"/>
    </location>
</feature>
<dbReference type="GO" id="GO:0046872">
    <property type="term" value="F:metal ion binding"/>
    <property type="evidence" value="ECO:0007669"/>
    <property type="project" value="UniProtKB-KW"/>
</dbReference>
<feature type="compositionally biased region" description="Pro residues" evidence="17">
    <location>
        <begin position="1653"/>
        <end position="1662"/>
    </location>
</feature>
<dbReference type="PANTHER" id="PTHR48051">
    <property type="match status" value="1"/>
</dbReference>
<keyword evidence="6" id="KW-0963">Cytoplasm</keyword>
<dbReference type="Pfam" id="PF03184">
    <property type="entry name" value="DDE_1"/>
    <property type="match status" value="1"/>
</dbReference>
<evidence type="ECO:0000256" key="13">
    <source>
        <dbReference type="ARBA" id="ARBA00023136"/>
    </source>
</evidence>
<reference evidence="19" key="1">
    <citation type="journal article" date="2023" name="Science">
        <title>Genome structures resolve the early diversification of teleost fishes.</title>
        <authorList>
            <person name="Parey E."/>
            <person name="Louis A."/>
            <person name="Montfort J."/>
            <person name="Bouchez O."/>
            <person name="Roques C."/>
            <person name="Iampietro C."/>
            <person name="Lluch J."/>
            <person name="Castinel A."/>
            <person name="Donnadieu C."/>
            <person name="Desvignes T."/>
            <person name="Floi Bucao C."/>
            <person name="Jouanno E."/>
            <person name="Wen M."/>
            <person name="Mejri S."/>
            <person name="Dirks R."/>
            <person name="Jansen H."/>
            <person name="Henkel C."/>
            <person name="Chen W.J."/>
            <person name="Zahm M."/>
            <person name="Cabau C."/>
            <person name="Klopp C."/>
            <person name="Thompson A.W."/>
            <person name="Robinson-Rechavi M."/>
            <person name="Braasch I."/>
            <person name="Lecointre G."/>
            <person name="Bobe J."/>
            <person name="Postlethwait J.H."/>
            <person name="Berthelot C."/>
            <person name="Roest Crollius H."/>
            <person name="Guiguen Y."/>
        </authorList>
    </citation>
    <scope>NUCLEOTIDE SEQUENCE</scope>
    <source>
        <strain evidence="19">WJC10195</strain>
    </source>
</reference>
<feature type="domain" description="PPM-type phosphatase" evidence="18">
    <location>
        <begin position="1241"/>
        <end position="1488"/>
    </location>
</feature>
<dbReference type="GO" id="GO:0005634">
    <property type="term" value="C:nucleus"/>
    <property type="evidence" value="ECO:0007669"/>
    <property type="project" value="UniProtKB-SubCell"/>
</dbReference>
<evidence type="ECO:0000256" key="11">
    <source>
        <dbReference type="ARBA" id="ARBA00022801"/>
    </source>
</evidence>
<dbReference type="InterPro" id="IPR003591">
    <property type="entry name" value="Leu-rich_rpt_typical-subtyp"/>
</dbReference>
<dbReference type="GO" id="GO:0016020">
    <property type="term" value="C:membrane"/>
    <property type="evidence" value="ECO:0007669"/>
    <property type="project" value="UniProtKB-SubCell"/>
</dbReference>
<comment type="cofactor">
    <cofactor evidence="1">
        <name>Mn(2+)</name>
        <dbReference type="ChEBI" id="CHEBI:29035"/>
    </cofactor>
</comment>
<dbReference type="FunFam" id="3.80.10.10:FF:000345">
    <property type="entry name" value="PH domain and leucine rich repeat protein phosphatase 1"/>
    <property type="match status" value="1"/>
</dbReference>
<evidence type="ECO:0000313" key="20">
    <source>
        <dbReference type="Proteomes" id="UP001152622"/>
    </source>
</evidence>
<dbReference type="CDD" id="cd00143">
    <property type="entry name" value="PP2Cc"/>
    <property type="match status" value="1"/>
</dbReference>
<dbReference type="PANTHER" id="PTHR48051:SF43">
    <property type="entry name" value="PH DOMAIN AND LEUCINE RICH REPEAT PROTEIN PHOSPHATASE 1"/>
    <property type="match status" value="1"/>
</dbReference>
<evidence type="ECO:0000256" key="4">
    <source>
        <dbReference type="ARBA" id="ARBA00004496"/>
    </source>
</evidence>
<dbReference type="InterPro" id="IPR055071">
    <property type="entry name" value="RA_PHLPP-like"/>
</dbReference>
<keyword evidence="13" id="KW-0472">Membrane</keyword>
<evidence type="ECO:0000256" key="6">
    <source>
        <dbReference type="ARBA" id="ARBA00022490"/>
    </source>
</evidence>
<feature type="compositionally biased region" description="Gly residues" evidence="17">
    <location>
        <begin position="1675"/>
        <end position="1696"/>
    </location>
</feature>
<feature type="compositionally biased region" description="Low complexity" evidence="17">
    <location>
        <begin position="1534"/>
        <end position="1554"/>
    </location>
</feature>
<gene>
    <name evidence="19" type="ORF">SKAU_G00074270</name>
</gene>
<dbReference type="Pfam" id="PF00481">
    <property type="entry name" value="PP2C"/>
    <property type="match status" value="1"/>
</dbReference>
<dbReference type="Pfam" id="PF23010">
    <property type="entry name" value="RA_3"/>
    <property type="match status" value="1"/>
</dbReference>
<dbReference type="GO" id="GO:0005737">
    <property type="term" value="C:cytoplasm"/>
    <property type="evidence" value="ECO:0007669"/>
    <property type="project" value="UniProtKB-SubCell"/>
</dbReference>
<protein>
    <recommendedName>
        <fullName evidence="5">protein-serine/threonine phosphatase</fullName>
        <ecNumber evidence="5">3.1.3.16</ecNumber>
    </recommendedName>
</protein>
<sequence>MEGARSVVLGGNRLAEDDSLTTTAGTGTNDLETGKISTIKFMKPNSGLSTAANRAVVDDYDGGGGESKPESDGLTVPFRVAISNGNHQIQAAGVPETTAANNTAAKTSTDACSSSSSSSNINSLLLRRRRLKRNFSAAATTSATSSAASSGGKMRTAASSSSLGTRSLDRKVLLRQRQMMQLQPSDREWVRADLQRGCIHVHDRAMPPYLRPVLCTLETTAGEMAHRLSQLGSKGGSVVRVVGKGGPATDFNGNCSGRYSFGDAHNMVNENGGSQGLDSLKSTECGDELPTQPGDSVRLLMLPNDNQRLQQQDIHGCADDSVLDGLTASGKTSGIIVRLNHEANSLGDEDPDSRHNGADSCGLNSGSDIDSSTFDDLSSGHQLSGHRDSLSDGMTLGADASILSPTVDSATEGLDPFGSSSDELELDCTSSSLVIDSIARQLERHSADGTSTASNNNAVNSRLCGGQLLNCVEDEADGRGSSSSSSHERINAGKLLPCSRGSNSLSRPLTGNAAIKHDPANPGPSQTGRVSDRGHFTPTLYVQMHGEAARRLGQDEKPLQIQNDYLYKLGFKDPWRVQDEGMDTEIGCLIRFFAGKPHCIEGSERVQLSGTYNVRKGKMQLPVNRWTRRQVILCGTCLIVSSVKDSQTGKMHVLPLIGGKVEEVKKHSHCLAFSSSGPQSHTYYISFDSFTEHLRWQRQAAKMVSQRISSVDLSCCSLEQLPPNLFYSQDLTHLNLKQNFLSPNRGLSELQRFSKLRSLNLSNNHLGEFPEAVCDIPTLTEVNLSCNYLTSVHSAVGAMHNLQTFLLDGNGLQTLPPELGDLLQLGYLGLSFNQFSELPPVLHRLVAMERLCMAGNNLSCLNLQQLSHVRVKQVDLRLNKICSVVPEEAELLCHVTHLDLRDNQLQELDASLFPRLEVLRCERNRLTSLSAGGGLLKGLYASSNELCQFEVYPVPGNLTYMDVSRNRLESLPDWVCESKRLEVLDISHNHICELPIGLFCSSSLRKLLLGHNQLRRLPERLERMQIEVLDVQHNQLLELPSNLFLKADSLRCLNASANKLESLPPSSLSEESQSILQELYLTNNCLTEKCVPLLTGHTHLRVLHLAYNHLQTFPASKMAKLEELEEVDLSGNQLKAIPTTILSCRRMHTLVAHSNCIQVFPEVMQLMDMKCVDLSCNELSEVTLPENLPPKLQELDLTGNPRLSLDHKTLELLNNIRCFRIDQSPASFSVSEGPGAPAVWSHGYTEASGVKNKLCVAALSVNNFCGSREALYGVFDGDRNVEVPYLLQCTMSDVLAEELHKTKSEEDYMTNTFLVMQRKLGTAGQKLGGSAALCHIKHDPMDPGGCFTLTAANVGKCQAILCRDGKPLPLSVVHNVGVAEEYQRIRQHKAIVTEDNKVNGVTDSTRIMGYSFLYPSVIPRPHVQTVTLTPQDEFFILGSRGLWDSVAPGEAVEAVRNVPDALAAAKKLCTLAQGYGCNDSLSAVVVQLSVSEDCCCCCDLGAAPPPSPGLFAPSISVVIRDRPAQQADALPMPSSCSEISSEVSASEMSSEVGSTASDEPPPPLPGGPLHEHHPGGGAGGGAFPPSEPPRSCALHAVCLAGSFRRQLSGAFSDNGLDSEDEEPIAGVFSNGSRVEVEVDIHCLRARERALACQPPPPPPTPEAPENGAELSAGEADGGWAGGGLPPQGRGVGGGDCGRNTATLGRRRGNGSVAPPEKSHNLIEVAADAPTKKQGGYFAAPAQPDPDDQFIIPPELEEEVKELMKQHQQQQQRAPPTEQPAENSVDRILSTGESDTERIGPYFYTVYDWSLGPECVKACRSQRGAWMSGDIFSDWFLKHFVPLVEEYLRRKTLPLRAILLVDNTPAHHAAENLVSETEDGYIQCIFLPANVISSIQPMHQGVLENLKRRYKRELLRRLWMRSESFESYSDFCNLLTVKDALHMCAKVWEEVSSVSLKRSWNILLPGDSQVEEENIEEVDDVSFTEERRQLAISAEEQEEWLVADKNEGGHRIFTDQEIIQQACETEADSDVEEEAERIPHAVAEVCLITGLKWLQQQSEASPQHLHMLRELHALAARKREMNFSAPIASSAVHADRNVWKSSLPELSQRSIAQKEEELALDTKSAAPELAHIQDLLKVEGLDGTELALGTCLRPDQIGAVTVSEEHVKAEQDGRSADFDGVESEMNFSAPITSSAVHADRNLWKSSLPELSQRSIAQKEEELALDTKSAAPELAHIQDLLKVEGLDGTELALGTCLRPDQIGAETVSEEHVKAEQDGRSADFDGVESISDKLKCEPTEISIGDHTSTDGCSLG</sequence>
<feature type="compositionally biased region" description="Polar residues" evidence="17">
    <location>
        <begin position="500"/>
        <end position="509"/>
    </location>
</feature>
<feature type="region of interest" description="Disordered" evidence="17">
    <location>
        <begin position="1650"/>
        <end position="1719"/>
    </location>
</feature>
<feature type="region of interest" description="Disordered" evidence="17">
    <location>
        <begin position="1"/>
        <end position="31"/>
    </location>
</feature>
<feature type="region of interest" description="Disordered" evidence="17">
    <location>
        <begin position="1760"/>
        <end position="1783"/>
    </location>
</feature>
<feature type="region of interest" description="Disordered" evidence="17">
    <location>
        <begin position="1524"/>
        <end position="1586"/>
    </location>
</feature>
<dbReference type="GO" id="GO:0004722">
    <property type="term" value="F:protein serine/threonine phosphatase activity"/>
    <property type="evidence" value="ECO:0007669"/>
    <property type="project" value="UniProtKB-EC"/>
</dbReference>
<comment type="subcellular location">
    <subcellularLocation>
        <location evidence="4">Cytoplasm</location>
    </subcellularLocation>
    <subcellularLocation>
        <location evidence="3">Membrane</location>
        <topology evidence="3">Peripheral membrane protein</topology>
    </subcellularLocation>
    <subcellularLocation>
        <location evidence="2">Nucleus</location>
    </subcellularLocation>
</comment>
<dbReference type="InterPro" id="IPR004875">
    <property type="entry name" value="DDE_SF_endonuclease_dom"/>
</dbReference>
<dbReference type="InterPro" id="IPR050216">
    <property type="entry name" value="LRR_domain-containing"/>
</dbReference>
<evidence type="ECO:0000313" key="19">
    <source>
        <dbReference type="EMBL" id="KAJ8376847.1"/>
    </source>
</evidence>
<feature type="compositionally biased region" description="Polar residues" evidence="17">
    <location>
        <begin position="20"/>
        <end position="31"/>
    </location>
</feature>
<evidence type="ECO:0000256" key="10">
    <source>
        <dbReference type="ARBA" id="ARBA00022737"/>
    </source>
</evidence>
<dbReference type="Gene3D" id="3.80.10.10">
    <property type="entry name" value="Ribonuclease Inhibitor"/>
    <property type="match status" value="4"/>
</dbReference>
<evidence type="ECO:0000256" key="3">
    <source>
        <dbReference type="ARBA" id="ARBA00004170"/>
    </source>
</evidence>
<comment type="caution">
    <text evidence="19">The sequence shown here is derived from an EMBL/GenBank/DDBJ whole genome shotgun (WGS) entry which is preliminary data.</text>
</comment>
<feature type="region of interest" description="Disordered" evidence="17">
    <location>
        <begin position="475"/>
        <end position="534"/>
    </location>
</feature>
<keyword evidence="9" id="KW-0479">Metal-binding</keyword>
<dbReference type="InterPro" id="IPR032675">
    <property type="entry name" value="LRR_dom_sf"/>
</dbReference>
<dbReference type="Pfam" id="PF13855">
    <property type="entry name" value="LRR_8"/>
    <property type="match status" value="2"/>
</dbReference>
<dbReference type="InterPro" id="IPR001932">
    <property type="entry name" value="PPM-type_phosphatase-like_dom"/>
</dbReference>
<accession>A0A9Q1JC15</accession>
<dbReference type="SUPFAM" id="SSF81606">
    <property type="entry name" value="PP2C-like"/>
    <property type="match status" value="1"/>
</dbReference>
<dbReference type="SMART" id="SM00364">
    <property type="entry name" value="LRR_BAC"/>
    <property type="match status" value="10"/>
</dbReference>
<dbReference type="PROSITE" id="PS51450">
    <property type="entry name" value="LRR"/>
    <property type="match status" value="4"/>
</dbReference>
<evidence type="ECO:0000256" key="14">
    <source>
        <dbReference type="ARBA" id="ARBA00023211"/>
    </source>
</evidence>
<dbReference type="CDD" id="cd13322">
    <property type="entry name" value="PH_PHLPP-like"/>
    <property type="match status" value="1"/>
</dbReference>
<dbReference type="FunFam" id="3.60.40.10:FF:000003">
    <property type="entry name" value="PH domain and leucine-rich repeat protein phosphatase 1"/>
    <property type="match status" value="1"/>
</dbReference>
<keyword evidence="7" id="KW-0597">Phosphoprotein</keyword>
<keyword evidence="10" id="KW-0677">Repeat</keyword>
<proteinExistence type="predicted"/>
<dbReference type="OrthoDB" id="1394818at2759"/>
<evidence type="ECO:0000256" key="12">
    <source>
        <dbReference type="ARBA" id="ARBA00022912"/>
    </source>
</evidence>
<dbReference type="EMBL" id="JAINUF010000002">
    <property type="protein sequence ID" value="KAJ8376847.1"/>
    <property type="molecule type" value="Genomic_DNA"/>
</dbReference>
<keyword evidence="8" id="KW-0433">Leucine-rich repeat</keyword>
<keyword evidence="11" id="KW-0378">Hydrolase</keyword>
<keyword evidence="20" id="KW-1185">Reference proteome</keyword>
<dbReference type="SUPFAM" id="SSF52058">
    <property type="entry name" value="L domain-like"/>
    <property type="match status" value="2"/>
</dbReference>
<keyword evidence="15" id="KW-0539">Nucleus</keyword>
<dbReference type="Pfam" id="PF00560">
    <property type="entry name" value="LRR_1"/>
    <property type="match status" value="1"/>
</dbReference>
<dbReference type="GO" id="GO:0003676">
    <property type="term" value="F:nucleic acid binding"/>
    <property type="evidence" value="ECO:0007669"/>
    <property type="project" value="InterPro"/>
</dbReference>
<dbReference type="Proteomes" id="UP001152622">
    <property type="component" value="Chromosome 2"/>
</dbReference>
<dbReference type="SMART" id="SM00369">
    <property type="entry name" value="LRR_TYP"/>
    <property type="match status" value="11"/>
</dbReference>
<feature type="region of interest" description="Disordered" evidence="17">
    <location>
        <begin position="136"/>
        <end position="165"/>
    </location>
</feature>
<feature type="compositionally biased region" description="Polar residues" evidence="17">
    <location>
        <begin position="362"/>
        <end position="382"/>
    </location>
</feature>
<evidence type="ECO:0000256" key="9">
    <source>
        <dbReference type="ARBA" id="ARBA00022723"/>
    </source>
</evidence>
<dbReference type="SUPFAM" id="SSF50729">
    <property type="entry name" value="PH domain-like"/>
    <property type="match status" value="1"/>
</dbReference>
<organism evidence="19 20">
    <name type="scientific">Synaphobranchus kaupii</name>
    <name type="common">Kaup's arrowtooth eel</name>
    <dbReference type="NCBI Taxonomy" id="118154"/>
    <lineage>
        <taxon>Eukaryota</taxon>
        <taxon>Metazoa</taxon>
        <taxon>Chordata</taxon>
        <taxon>Craniata</taxon>
        <taxon>Vertebrata</taxon>
        <taxon>Euteleostomi</taxon>
        <taxon>Actinopterygii</taxon>
        <taxon>Neopterygii</taxon>
        <taxon>Teleostei</taxon>
        <taxon>Anguilliformes</taxon>
        <taxon>Synaphobranchidae</taxon>
        <taxon>Synaphobranchus</taxon>
    </lineage>
</organism>
<feature type="compositionally biased region" description="Low complexity" evidence="17">
    <location>
        <begin position="136"/>
        <end position="150"/>
    </location>
</feature>
<keyword evidence="12" id="KW-0904">Protein phosphatase</keyword>
<evidence type="ECO:0000256" key="15">
    <source>
        <dbReference type="ARBA" id="ARBA00023242"/>
    </source>
</evidence>
<dbReference type="Gene3D" id="3.60.40.10">
    <property type="entry name" value="PPM-type phosphatase domain"/>
    <property type="match status" value="1"/>
</dbReference>
<dbReference type="EC" id="3.1.3.16" evidence="5"/>
<dbReference type="InterPro" id="IPR001611">
    <property type="entry name" value="Leu-rich_rpt"/>
</dbReference>
<dbReference type="FunFam" id="3.80.10.10:FF:000027">
    <property type="entry name" value="PH domain and leucine rich repeat protein phosphatase 2"/>
    <property type="match status" value="1"/>
</dbReference>
<dbReference type="InterPro" id="IPR036457">
    <property type="entry name" value="PPM-type-like_dom_sf"/>
</dbReference>
<evidence type="ECO:0000256" key="17">
    <source>
        <dbReference type="SAM" id="MobiDB-lite"/>
    </source>
</evidence>
<evidence type="ECO:0000256" key="8">
    <source>
        <dbReference type="ARBA" id="ARBA00022614"/>
    </source>
</evidence>
<keyword evidence="14" id="KW-0464">Manganese</keyword>
<comment type="catalytic activity">
    <reaction evidence="16">
        <text>O-phospho-L-threonyl-[protein] + H2O = L-threonyl-[protein] + phosphate</text>
        <dbReference type="Rhea" id="RHEA:47004"/>
        <dbReference type="Rhea" id="RHEA-COMP:11060"/>
        <dbReference type="Rhea" id="RHEA-COMP:11605"/>
        <dbReference type="ChEBI" id="CHEBI:15377"/>
        <dbReference type="ChEBI" id="CHEBI:30013"/>
        <dbReference type="ChEBI" id="CHEBI:43474"/>
        <dbReference type="ChEBI" id="CHEBI:61977"/>
        <dbReference type="EC" id="3.1.3.16"/>
    </reaction>
</comment>
<evidence type="ECO:0000256" key="1">
    <source>
        <dbReference type="ARBA" id="ARBA00001936"/>
    </source>
</evidence>
<evidence type="ECO:0000256" key="5">
    <source>
        <dbReference type="ARBA" id="ARBA00013081"/>
    </source>
</evidence>
<evidence type="ECO:0000256" key="7">
    <source>
        <dbReference type="ARBA" id="ARBA00022553"/>
    </source>
</evidence>
<name>A0A9Q1JC15_SYNKA</name>